<dbReference type="EMBL" id="LNQE01001747">
    <property type="protein sequence ID" value="KUG10012.1"/>
    <property type="molecule type" value="Genomic_DNA"/>
</dbReference>
<evidence type="ECO:0000313" key="1">
    <source>
        <dbReference type="EMBL" id="KUG10012.1"/>
    </source>
</evidence>
<protein>
    <recommendedName>
        <fullName evidence="2">DUF1894 domain-containing protein</fullName>
    </recommendedName>
</protein>
<name>A0A0W8ENB4_9ZZZZ</name>
<accession>A0A0W8ENB4</accession>
<proteinExistence type="predicted"/>
<gene>
    <name evidence="1" type="ORF">ASZ90_016591</name>
</gene>
<evidence type="ECO:0008006" key="2">
    <source>
        <dbReference type="Google" id="ProtNLM"/>
    </source>
</evidence>
<sequence length="115" mass="13458">MPEGPCFNQLWSAELLKNVTPRRANNRVRKVCQEYYWIEPGYIFREVPVLLSAPMLIGVDEDTGRILMPFRKPCYGTSLYTIDTDREEIARLRADLVDREPPVTKTRSKQRSRRA</sequence>
<dbReference type="InterPro" id="IPR012031">
    <property type="entry name" value="MTH0776-like"/>
</dbReference>
<organism evidence="1">
    <name type="scientific">hydrocarbon metagenome</name>
    <dbReference type="NCBI Taxonomy" id="938273"/>
    <lineage>
        <taxon>unclassified sequences</taxon>
        <taxon>metagenomes</taxon>
        <taxon>ecological metagenomes</taxon>
    </lineage>
</organism>
<dbReference type="Pfam" id="PF08979">
    <property type="entry name" value="DUF1894"/>
    <property type="match status" value="1"/>
</dbReference>
<comment type="caution">
    <text evidence="1">The sequence shown here is derived from an EMBL/GenBank/DDBJ whole genome shotgun (WGS) entry which is preliminary data.</text>
</comment>
<reference evidence="1" key="1">
    <citation type="journal article" date="2015" name="Proc. Natl. Acad. Sci. U.S.A.">
        <title>Networks of energetic and metabolic interactions define dynamics in microbial communities.</title>
        <authorList>
            <person name="Embree M."/>
            <person name="Liu J.K."/>
            <person name="Al-Bassam M.M."/>
            <person name="Zengler K."/>
        </authorList>
    </citation>
    <scope>NUCLEOTIDE SEQUENCE</scope>
</reference>
<dbReference type="AlphaFoldDB" id="A0A0W8ENB4"/>